<organism evidence="2">
    <name type="scientific">uncultured bacterium</name>
    <name type="common">gcode 4</name>
    <dbReference type="NCBI Taxonomy" id="1234023"/>
    <lineage>
        <taxon>Bacteria</taxon>
        <taxon>environmental samples</taxon>
    </lineage>
</organism>
<evidence type="ECO:0000313" key="2">
    <source>
        <dbReference type="EMBL" id="EKE26780.1"/>
    </source>
</evidence>
<comment type="caution">
    <text evidence="2">The sequence shown here is derived from an EMBL/GenBank/DDBJ whole genome shotgun (WGS) entry which is preliminary data.</text>
</comment>
<dbReference type="SUPFAM" id="SSF55073">
    <property type="entry name" value="Nucleotide cyclase"/>
    <property type="match status" value="1"/>
</dbReference>
<dbReference type="InterPro" id="IPR000160">
    <property type="entry name" value="GGDEF_dom"/>
</dbReference>
<dbReference type="EMBL" id="AMFJ01000660">
    <property type="protein sequence ID" value="EKE26780.1"/>
    <property type="molecule type" value="Genomic_DNA"/>
</dbReference>
<protein>
    <recommendedName>
        <fullName evidence="1">GGDEF domain-containing protein</fullName>
    </recommendedName>
</protein>
<accession>K2GTU8</accession>
<gene>
    <name evidence="2" type="ORF">ACD_4C00144G0006</name>
</gene>
<dbReference type="InterPro" id="IPR043128">
    <property type="entry name" value="Rev_trsase/Diguanyl_cyclase"/>
</dbReference>
<dbReference type="Gene3D" id="3.30.70.270">
    <property type="match status" value="1"/>
</dbReference>
<proteinExistence type="predicted"/>
<feature type="domain" description="GGDEF" evidence="1">
    <location>
        <begin position="126"/>
        <end position="289"/>
    </location>
</feature>
<dbReference type="AlphaFoldDB" id="K2GTU8"/>
<dbReference type="InterPro" id="IPR029787">
    <property type="entry name" value="Nucleotide_cyclase"/>
</dbReference>
<name>K2GTU8_9BACT</name>
<dbReference type="Pfam" id="PF00990">
    <property type="entry name" value="GGDEF"/>
    <property type="match status" value="1"/>
</dbReference>
<evidence type="ECO:0000259" key="1">
    <source>
        <dbReference type="Pfam" id="PF00990"/>
    </source>
</evidence>
<sequence length="469" mass="56944">MDPENNKKIQFIATKYYLSKLSEEYKLKWYEKIFLEKDFNFLEDLKTNIKKINLKNNNIDDLIDKQAHLIQKISTSDINPKFKKYLTKYLIDIFWDFVWLCDNMAETEEMIINNIDKFRIIEKEIDIKTKSLTKQWFDNEFGHIFNNFIEKKHKEITVIIFDQNNLKNINESYWHEIWQESIWKFWNILKQELSNLNFKYILSNYFGWDEWFLVLIDANQSKSIKFIKKVFSELKSNTYKIKDFDIKLWACAWISYLNSSIKNIQNERLNQKTLLHITDTLLLQAKVQKNKNKSGLAYKFLNIADIEKEDFEKIYTNIQILPMKLKKETLDKKLLIELFEIRKKQNEKIMKARTLWVKKILRFNIDLINEVIWYKIIDHISKTLHETKEKVKNFLPFIIEKISEWIFFTIEKKYKASNLFITEKEDIIKRVIDSSELKKFIKIHLEEAFSENIFSLEKKMFIKNKVPTK</sequence>
<reference evidence="2" key="1">
    <citation type="journal article" date="2012" name="Science">
        <title>Fermentation, hydrogen, and sulfur metabolism in multiple uncultivated bacterial phyla.</title>
        <authorList>
            <person name="Wrighton K.C."/>
            <person name="Thomas B.C."/>
            <person name="Sharon I."/>
            <person name="Miller C.S."/>
            <person name="Castelle C.J."/>
            <person name="VerBerkmoes N.C."/>
            <person name="Wilkins M.J."/>
            <person name="Hettich R.L."/>
            <person name="Lipton M.S."/>
            <person name="Williams K.H."/>
            <person name="Long P.E."/>
            <person name="Banfield J.F."/>
        </authorList>
    </citation>
    <scope>NUCLEOTIDE SEQUENCE [LARGE SCALE GENOMIC DNA]</scope>
</reference>